<organism evidence="2 3">
    <name type="scientific">Pleurodeles waltl</name>
    <name type="common">Iberian ribbed newt</name>
    <dbReference type="NCBI Taxonomy" id="8319"/>
    <lineage>
        <taxon>Eukaryota</taxon>
        <taxon>Metazoa</taxon>
        <taxon>Chordata</taxon>
        <taxon>Craniata</taxon>
        <taxon>Vertebrata</taxon>
        <taxon>Euteleostomi</taxon>
        <taxon>Amphibia</taxon>
        <taxon>Batrachia</taxon>
        <taxon>Caudata</taxon>
        <taxon>Salamandroidea</taxon>
        <taxon>Salamandridae</taxon>
        <taxon>Pleurodelinae</taxon>
        <taxon>Pleurodeles</taxon>
    </lineage>
</organism>
<evidence type="ECO:0000313" key="2">
    <source>
        <dbReference type="EMBL" id="KAJ1100391.1"/>
    </source>
</evidence>
<evidence type="ECO:0000256" key="1">
    <source>
        <dbReference type="SAM" id="SignalP"/>
    </source>
</evidence>
<gene>
    <name evidence="2" type="ORF">NDU88_005477</name>
</gene>
<protein>
    <submittedName>
        <fullName evidence="2">Uncharacterized protein</fullName>
    </submittedName>
</protein>
<sequence>MLALLHYVAVALPGSAAPAILKAVPLLVLIAPGQESIASASMDEGLLGADRPLVTGFGVSGFSVAYMKVSYARTADDSLHFRSLNSQIFTEKGTTDRHLIADLVSRHTIYN</sequence>
<reference evidence="2" key="1">
    <citation type="journal article" date="2022" name="bioRxiv">
        <title>Sequencing and chromosome-scale assembly of the giantPleurodeles waltlgenome.</title>
        <authorList>
            <person name="Brown T."/>
            <person name="Elewa A."/>
            <person name="Iarovenko S."/>
            <person name="Subramanian E."/>
            <person name="Araus A.J."/>
            <person name="Petzold A."/>
            <person name="Susuki M."/>
            <person name="Suzuki K.-i.T."/>
            <person name="Hayashi T."/>
            <person name="Toyoda A."/>
            <person name="Oliveira C."/>
            <person name="Osipova E."/>
            <person name="Leigh N.D."/>
            <person name="Simon A."/>
            <person name="Yun M.H."/>
        </authorList>
    </citation>
    <scope>NUCLEOTIDE SEQUENCE</scope>
    <source>
        <strain evidence="2">20211129_DDA</strain>
        <tissue evidence="2">Liver</tissue>
    </source>
</reference>
<dbReference type="EMBL" id="JANPWB010000014">
    <property type="protein sequence ID" value="KAJ1100391.1"/>
    <property type="molecule type" value="Genomic_DNA"/>
</dbReference>
<feature type="chain" id="PRO_5043843504" evidence="1">
    <location>
        <begin position="17"/>
        <end position="111"/>
    </location>
</feature>
<feature type="signal peptide" evidence="1">
    <location>
        <begin position="1"/>
        <end position="16"/>
    </location>
</feature>
<accession>A0AAV7MAN1</accession>
<proteinExistence type="predicted"/>
<comment type="caution">
    <text evidence="2">The sequence shown here is derived from an EMBL/GenBank/DDBJ whole genome shotgun (WGS) entry which is preliminary data.</text>
</comment>
<keyword evidence="1" id="KW-0732">Signal</keyword>
<keyword evidence="3" id="KW-1185">Reference proteome</keyword>
<name>A0AAV7MAN1_PLEWA</name>
<dbReference type="AlphaFoldDB" id="A0AAV7MAN1"/>
<evidence type="ECO:0000313" key="3">
    <source>
        <dbReference type="Proteomes" id="UP001066276"/>
    </source>
</evidence>
<dbReference type="Proteomes" id="UP001066276">
    <property type="component" value="Chromosome 10"/>
</dbReference>